<dbReference type="Proteomes" id="UP000829447">
    <property type="component" value="Linkage Group LG11"/>
</dbReference>
<name>A0ACC5WYK1_PANGG</name>
<evidence type="ECO:0000313" key="2">
    <source>
        <dbReference type="Proteomes" id="UP000829447"/>
    </source>
</evidence>
<evidence type="ECO:0000313" key="1">
    <source>
        <dbReference type="EMBL" id="MCI4383355.1"/>
    </source>
</evidence>
<organism evidence="1 2">
    <name type="scientific">Pangasianodon gigas</name>
    <name type="common">Mekong giant catfish</name>
    <name type="synonym">Pangasius gigas</name>
    <dbReference type="NCBI Taxonomy" id="30993"/>
    <lineage>
        <taxon>Eukaryota</taxon>
        <taxon>Metazoa</taxon>
        <taxon>Chordata</taxon>
        <taxon>Craniata</taxon>
        <taxon>Vertebrata</taxon>
        <taxon>Euteleostomi</taxon>
        <taxon>Actinopterygii</taxon>
        <taxon>Neopterygii</taxon>
        <taxon>Teleostei</taxon>
        <taxon>Ostariophysi</taxon>
        <taxon>Siluriformes</taxon>
        <taxon>Pangasiidae</taxon>
        <taxon>Pangasianodon</taxon>
    </lineage>
</organism>
<gene>
    <name evidence="1" type="ORF">PGIGA_G00025540</name>
</gene>
<reference evidence="1 2" key="1">
    <citation type="journal article" date="2022" name="bioRxiv">
        <title>An ancient truncated duplication of the anti-Mullerian hormone receptor type 2 gene is a potential conserved master sex determinant in the Pangasiidae catfish family.</title>
        <authorList>
            <person name="Wen M."/>
            <person name="Pan Q."/>
            <person name="Jouanno E."/>
            <person name="Montfort J."/>
            <person name="Zahm M."/>
            <person name="Cabau C."/>
            <person name="Klopp C."/>
            <person name="Iampietro C."/>
            <person name="Roques C."/>
            <person name="Bouchez O."/>
            <person name="Castinel A."/>
            <person name="Donnadieu C."/>
            <person name="Parrinello H."/>
            <person name="Poncet C."/>
            <person name="Belmonte E."/>
            <person name="Gautier V."/>
            <person name="Avarre J.-C."/>
            <person name="Dugue R."/>
            <person name="Gustiano R."/>
            <person name="Ha T.T.T."/>
            <person name="Campet M."/>
            <person name="Sriphairoj K."/>
            <person name="Ribolli J."/>
            <person name="de Almeida F.L."/>
            <person name="Desvignes T."/>
            <person name="Postlethwait J.H."/>
            <person name="Bucao C.F."/>
            <person name="Robinson-Rechavi M."/>
            <person name="Bobe J."/>
            <person name="Herpin A."/>
            <person name="Guiguen Y."/>
        </authorList>
    </citation>
    <scope>NUCLEOTIDE SEQUENCE [LARGE SCALE GENOMIC DNA]</scope>
    <source>
        <strain evidence="1">YG-Dec2019</strain>
    </source>
</reference>
<comment type="caution">
    <text evidence="1">The sequence shown here is derived from an EMBL/GenBank/DDBJ whole genome shotgun (WGS) entry which is preliminary data.</text>
</comment>
<keyword evidence="2" id="KW-1185">Reference proteome</keyword>
<proteinExistence type="predicted"/>
<accession>A0ACC5WYK1</accession>
<protein>
    <submittedName>
        <fullName evidence="1">Uncharacterized protein</fullName>
    </submittedName>
</protein>
<dbReference type="EMBL" id="CM040464">
    <property type="protein sequence ID" value="MCI4383355.1"/>
    <property type="molecule type" value="Genomic_DNA"/>
</dbReference>
<sequence length="526" mass="57471">MALRHTLTSGILILFLINACFSDIPVEEQDPRFWNIKGKEALISALSLKPNVHRAKNLILFLGDGMGVSTVTAARILKGQLNGKNGEETLLTMDMFPHLALSKTYNVDQQMPDSAGTATAYLCGVKANYGTLGLSAAARLGQCSTAKGNEVKSVLHRARAAGKSVGVVTTTRVQHASPGANYAHVPDRDWYSDAELPASAVSEGCKDISYQLVYNTDINVILGGGRQYMLPIGTPDPEYPTTTGLRKDKTNLIDEWLKNKKNAFYVWNKAQLNAVDERNTDYLIGLFEPKDTRYELDRNPETDPSLTEMMEKAIKILSKNPNGFYLFVEGGRIDHGHHASEAKHALYEAVEFDRAIARAAELTSELDTMTVVTADHSHVFSFGGNSPRGNPVLGLSTKIGTDKKPFTTTLYGNGPGYIANGTRPDLNYTITSKTNYVQQSAVPLASETHGSEDVAIFAKGPMSHLFHGVQEQSYIAHAMAYAACIEPYTDCHLQLDSETDPNHAVSIRLSVCAILLSLFTSLLHFL</sequence>